<evidence type="ECO:0000259" key="3">
    <source>
        <dbReference type="Pfam" id="PF01370"/>
    </source>
</evidence>
<comment type="caution">
    <text evidence="4">The sequence shown here is derived from an EMBL/GenBank/DDBJ whole genome shotgun (WGS) entry which is preliminary data.</text>
</comment>
<dbReference type="Proteomes" id="UP000642748">
    <property type="component" value="Unassembled WGS sequence"/>
</dbReference>
<dbReference type="RefSeq" id="WP_203924619.1">
    <property type="nucleotide sequence ID" value="NZ_BONZ01000120.1"/>
</dbReference>
<evidence type="ECO:0000313" key="5">
    <source>
        <dbReference type="Proteomes" id="UP000642748"/>
    </source>
</evidence>
<gene>
    <name evidence="4" type="ORF">Raf01_94000</name>
</gene>
<dbReference type="PANTHER" id="PTHR43103">
    <property type="entry name" value="NUCLEOSIDE-DIPHOSPHATE-SUGAR EPIMERASE"/>
    <property type="match status" value="1"/>
</dbReference>
<keyword evidence="2" id="KW-0119">Carbohydrate metabolism</keyword>
<sequence>MILVTGGLGFIGLNTARALLDAGETCVLTRHRTARQPDFIRTELGRRVFIEQLDVSDPAALLELGRRYPIDGIVHLAGTAGTGPDLLDDLQTGVDGVLAVLRAAREWQIRRLSLASSLVVYHDVAGVPWREDAALSTAGVYPIEVMKKNAELLGNLAAQHTGVEVVSLRIGAIWGPFGRPDSRFVAVQRMVNAAVRGEPVRYDPPRYAEDALDICYARDCGRAIALAQTADKLNHRVYNVGSGRATRNAEVADAVRAVIPDADIELVAGRDPQGPPADQYLDITRLHEDTGYLPEYDTVRGVRDYVQWLRAGERDPA</sequence>
<dbReference type="PANTHER" id="PTHR43103:SF3">
    <property type="entry name" value="ADP-L-GLYCERO-D-MANNO-HEPTOSE-6-EPIMERASE"/>
    <property type="match status" value="1"/>
</dbReference>
<reference evidence="4" key="1">
    <citation type="submission" date="2021-01" db="EMBL/GenBank/DDBJ databases">
        <title>Whole genome shotgun sequence of Rugosimonospora africana NBRC 104875.</title>
        <authorList>
            <person name="Komaki H."/>
            <person name="Tamura T."/>
        </authorList>
    </citation>
    <scope>NUCLEOTIDE SEQUENCE</scope>
    <source>
        <strain evidence="4">NBRC 104875</strain>
    </source>
</reference>
<name>A0A8J3R2F8_9ACTN</name>
<evidence type="ECO:0000313" key="4">
    <source>
        <dbReference type="EMBL" id="GIH21228.1"/>
    </source>
</evidence>
<evidence type="ECO:0000256" key="2">
    <source>
        <dbReference type="ARBA" id="ARBA00023277"/>
    </source>
</evidence>
<keyword evidence="1" id="KW-0521">NADP</keyword>
<dbReference type="EMBL" id="BONZ01000120">
    <property type="protein sequence ID" value="GIH21228.1"/>
    <property type="molecule type" value="Genomic_DNA"/>
</dbReference>
<keyword evidence="5" id="KW-1185">Reference proteome</keyword>
<accession>A0A8J3R2F8</accession>
<dbReference type="SUPFAM" id="SSF51735">
    <property type="entry name" value="NAD(P)-binding Rossmann-fold domains"/>
    <property type="match status" value="1"/>
</dbReference>
<dbReference type="AlphaFoldDB" id="A0A8J3R2F8"/>
<dbReference type="Gene3D" id="3.40.50.720">
    <property type="entry name" value="NAD(P)-binding Rossmann-like Domain"/>
    <property type="match status" value="1"/>
</dbReference>
<protein>
    <submittedName>
        <fullName evidence="4">NAD-dependent epimerase</fullName>
    </submittedName>
</protein>
<proteinExistence type="predicted"/>
<dbReference type="InterPro" id="IPR036291">
    <property type="entry name" value="NAD(P)-bd_dom_sf"/>
</dbReference>
<dbReference type="InterPro" id="IPR001509">
    <property type="entry name" value="Epimerase_deHydtase"/>
</dbReference>
<dbReference type="Pfam" id="PF01370">
    <property type="entry name" value="Epimerase"/>
    <property type="match status" value="1"/>
</dbReference>
<evidence type="ECO:0000256" key="1">
    <source>
        <dbReference type="ARBA" id="ARBA00022857"/>
    </source>
</evidence>
<organism evidence="4 5">
    <name type="scientific">Rugosimonospora africana</name>
    <dbReference type="NCBI Taxonomy" id="556532"/>
    <lineage>
        <taxon>Bacteria</taxon>
        <taxon>Bacillati</taxon>
        <taxon>Actinomycetota</taxon>
        <taxon>Actinomycetes</taxon>
        <taxon>Micromonosporales</taxon>
        <taxon>Micromonosporaceae</taxon>
        <taxon>Rugosimonospora</taxon>
    </lineage>
</organism>
<feature type="domain" description="NAD-dependent epimerase/dehydratase" evidence="3">
    <location>
        <begin position="2"/>
        <end position="241"/>
    </location>
</feature>